<dbReference type="EMBL" id="AAGDES010000078">
    <property type="protein sequence ID" value="EBM6371297.1"/>
    <property type="molecule type" value="Genomic_DNA"/>
</dbReference>
<dbReference type="EMBL" id="AAGDES010000077">
    <property type="protein sequence ID" value="EBM6371286.1"/>
    <property type="molecule type" value="Genomic_DNA"/>
</dbReference>
<feature type="non-terminal residue" evidence="2">
    <location>
        <position position="24"/>
    </location>
</feature>
<proteinExistence type="predicted"/>
<protein>
    <submittedName>
        <fullName evidence="2">Levansucrase regulator</fullName>
    </submittedName>
</protein>
<evidence type="ECO:0000313" key="2">
    <source>
        <dbReference type="EMBL" id="EBM6371297.1"/>
    </source>
</evidence>
<accession>A0A5T6QQU0</accession>
<dbReference type="AlphaFoldDB" id="A0A5T6QQU0"/>
<name>A0A5T6QQU0_SALER</name>
<evidence type="ECO:0000313" key="1">
    <source>
        <dbReference type="EMBL" id="EBM6371286.1"/>
    </source>
</evidence>
<comment type="caution">
    <text evidence="2">The sequence shown here is derived from an EMBL/GenBank/DDBJ whole genome shotgun (WGS) entry which is preliminary data.</text>
</comment>
<organism evidence="2">
    <name type="scientific">Salmonella enterica</name>
    <name type="common">Salmonella choleraesuis</name>
    <dbReference type="NCBI Taxonomy" id="28901"/>
    <lineage>
        <taxon>Bacteria</taxon>
        <taxon>Pseudomonadati</taxon>
        <taxon>Pseudomonadota</taxon>
        <taxon>Gammaproteobacteria</taxon>
        <taxon>Enterobacterales</taxon>
        <taxon>Enterobacteriaceae</taxon>
        <taxon>Salmonella</taxon>
    </lineage>
</organism>
<reference evidence="2" key="1">
    <citation type="submission" date="2018-08" db="EMBL/GenBank/DDBJ databases">
        <authorList>
            <consortium name="PulseNet: The National Subtyping Network for Foodborne Disease Surveillance"/>
            <person name="Tarr C.L."/>
            <person name="Trees E."/>
            <person name="Katz L.S."/>
            <person name="Carleton-Romer H.A."/>
            <person name="Stroika S."/>
            <person name="Kucerova Z."/>
            <person name="Roache K.F."/>
            <person name="Sabol A.L."/>
            <person name="Besser J."/>
            <person name="Gerner-Smidt P."/>
        </authorList>
    </citation>
    <scope>NUCLEOTIDE SEQUENCE</scope>
    <source>
        <strain evidence="2">PNUSAS051817</strain>
    </source>
</reference>
<gene>
    <name evidence="1" type="ORF">D1951_23545</name>
    <name evidence="2" type="ORF">D1951_23600</name>
</gene>
<sequence>MYHYCDYGKSGGITAMMNCPECGH</sequence>